<name>S8F642_FOMSC</name>
<dbReference type="AlphaFoldDB" id="S8F642"/>
<keyword evidence="3" id="KW-1185">Reference proteome</keyword>
<keyword evidence="1" id="KW-0812">Transmembrane</keyword>
<gene>
    <name evidence="2" type="ORF">FOMPIDRAFT_1093190</name>
</gene>
<feature type="transmembrane region" description="Helical" evidence="1">
    <location>
        <begin position="72"/>
        <end position="90"/>
    </location>
</feature>
<proteinExistence type="predicted"/>
<feature type="non-terminal residue" evidence="2">
    <location>
        <position position="1"/>
    </location>
</feature>
<accession>S8F642</accession>
<feature type="transmembrane region" description="Helical" evidence="1">
    <location>
        <begin position="6"/>
        <end position="27"/>
    </location>
</feature>
<keyword evidence="1" id="KW-1133">Transmembrane helix</keyword>
<protein>
    <submittedName>
        <fullName evidence="2">Uncharacterized protein</fullName>
    </submittedName>
</protein>
<keyword evidence="1" id="KW-0472">Membrane</keyword>
<reference evidence="2 3" key="1">
    <citation type="journal article" date="2012" name="Science">
        <title>The Paleozoic origin of enzymatic lignin decomposition reconstructed from 31 fungal genomes.</title>
        <authorList>
            <person name="Floudas D."/>
            <person name="Binder M."/>
            <person name="Riley R."/>
            <person name="Barry K."/>
            <person name="Blanchette R.A."/>
            <person name="Henrissat B."/>
            <person name="Martinez A.T."/>
            <person name="Otillar R."/>
            <person name="Spatafora J.W."/>
            <person name="Yadav J.S."/>
            <person name="Aerts A."/>
            <person name="Benoit I."/>
            <person name="Boyd A."/>
            <person name="Carlson A."/>
            <person name="Copeland A."/>
            <person name="Coutinho P.M."/>
            <person name="de Vries R.P."/>
            <person name="Ferreira P."/>
            <person name="Findley K."/>
            <person name="Foster B."/>
            <person name="Gaskell J."/>
            <person name="Glotzer D."/>
            <person name="Gorecki P."/>
            <person name="Heitman J."/>
            <person name="Hesse C."/>
            <person name="Hori C."/>
            <person name="Igarashi K."/>
            <person name="Jurgens J.A."/>
            <person name="Kallen N."/>
            <person name="Kersten P."/>
            <person name="Kohler A."/>
            <person name="Kuees U."/>
            <person name="Kumar T.K.A."/>
            <person name="Kuo A."/>
            <person name="LaButti K."/>
            <person name="Larrondo L.F."/>
            <person name="Lindquist E."/>
            <person name="Ling A."/>
            <person name="Lombard V."/>
            <person name="Lucas S."/>
            <person name="Lundell T."/>
            <person name="Martin R."/>
            <person name="McLaughlin D.J."/>
            <person name="Morgenstern I."/>
            <person name="Morin E."/>
            <person name="Murat C."/>
            <person name="Nagy L.G."/>
            <person name="Nolan M."/>
            <person name="Ohm R.A."/>
            <person name="Patyshakuliyeva A."/>
            <person name="Rokas A."/>
            <person name="Ruiz-Duenas F.J."/>
            <person name="Sabat G."/>
            <person name="Salamov A."/>
            <person name="Samejima M."/>
            <person name="Schmutz J."/>
            <person name="Slot J.C."/>
            <person name="St John F."/>
            <person name="Stenlid J."/>
            <person name="Sun H."/>
            <person name="Sun S."/>
            <person name="Syed K."/>
            <person name="Tsang A."/>
            <person name="Wiebenga A."/>
            <person name="Young D."/>
            <person name="Pisabarro A."/>
            <person name="Eastwood D.C."/>
            <person name="Martin F."/>
            <person name="Cullen D."/>
            <person name="Grigoriev I.V."/>
            <person name="Hibbett D.S."/>
        </authorList>
    </citation>
    <scope>NUCLEOTIDE SEQUENCE</scope>
    <source>
        <strain evidence="3">FP-58527</strain>
    </source>
</reference>
<evidence type="ECO:0000313" key="3">
    <source>
        <dbReference type="Proteomes" id="UP000015241"/>
    </source>
</evidence>
<feature type="non-terminal residue" evidence="2">
    <location>
        <position position="290"/>
    </location>
</feature>
<dbReference type="OrthoDB" id="2637020at2759"/>
<evidence type="ECO:0000313" key="2">
    <source>
        <dbReference type="EMBL" id="EPS94369.1"/>
    </source>
</evidence>
<organism evidence="2 3">
    <name type="scientific">Fomitopsis schrenkii</name>
    <name type="common">Brown rot fungus</name>
    <dbReference type="NCBI Taxonomy" id="2126942"/>
    <lineage>
        <taxon>Eukaryota</taxon>
        <taxon>Fungi</taxon>
        <taxon>Dikarya</taxon>
        <taxon>Basidiomycota</taxon>
        <taxon>Agaricomycotina</taxon>
        <taxon>Agaricomycetes</taxon>
        <taxon>Polyporales</taxon>
        <taxon>Fomitopsis</taxon>
    </lineage>
</organism>
<evidence type="ECO:0000256" key="1">
    <source>
        <dbReference type="SAM" id="Phobius"/>
    </source>
</evidence>
<dbReference type="EMBL" id="KE504235">
    <property type="protein sequence ID" value="EPS94369.1"/>
    <property type="molecule type" value="Genomic_DNA"/>
</dbReference>
<dbReference type="eggNOG" id="ENOG502RCV9">
    <property type="taxonomic scope" value="Eukaryota"/>
</dbReference>
<sequence length="290" mass="32240">RHELIATPAVLALGSFALSIFISTALFGCVDWRPVAICALSDYIAIGLDHYLEHRSTANKSRDTSTASLLQWSKSVLIVAVAFLGGTLALSPLRTWLVVALGFGPAFLWDVDVYPYASALLPPRFMSLEDLSKKQQFSPRVWSVKRIPGVKALLVGLIRVYGTYAIVYSCIGPRLYTMEGRSQAWTQSQFFIWSVVDRTCHAVMEDIRDYADDLRNNIPTIPVLLQSIRKAKSVVLLAHAATITFLYDNPYIVMATMYSVALVLTLDHRSSRAAFHLSYHSQSIVFAAYG</sequence>
<dbReference type="InParanoid" id="S8F642"/>
<dbReference type="HOGENOM" id="CLU_891749_0_0_1"/>
<dbReference type="Proteomes" id="UP000015241">
    <property type="component" value="Unassembled WGS sequence"/>
</dbReference>